<proteinExistence type="predicted"/>
<evidence type="ECO:0000256" key="2">
    <source>
        <dbReference type="ARBA" id="ARBA00022723"/>
    </source>
</evidence>
<dbReference type="PRINTS" id="PR00368">
    <property type="entry name" value="FADPNR"/>
</dbReference>
<keyword evidence="5" id="KW-0411">Iron-sulfur</keyword>
<keyword evidence="2" id="KW-0479">Metal-binding</keyword>
<evidence type="ECO:0000256" key="1">
    <source>
        <dbReference type="ARBA" id="ARBA00022485"/>
    </source>
</evidence>
<sequence>MADVKIGAYICKGCGLGERLDCDELATIAKRDGKAQAVQQHDFLCSAEGVKMIQDDIDNEDVNRVVIGACSRRSKTEAFNFQNVTISRANLREGVIWIRPDEDDMKETTQEMAADYIRMGCAEAKFSTPPASEQEKGSNNTLLVVGGGISGMTAAIEASKTGYPVHLVEKTGELGGAAAKMWKDVPMHTPYTDPVDTVVATMAAAIEADAQITVHLNATVTKTSGAPGRFSADISTESGSTTTENFGAIIQASGATPYDANQLPELGYGKSKDVVDRMELEQLAIAANGGPIKRPSDGKEVKKVTFVQCAGQRSDKEGHLNYCSGDCCLTSIKQAMYFKDQNPDIETEILFDDLRTPGAPGEDFYRSGQDKMVAFRKGKVSEVTTAGSNLVVKFKDLILDMDMEEEADLVVLATGMVANSGVDIDEVPQNEPGEWEVSVDSILNLNYRQGKDLPHLKYGFNDSHFICFPYETRRTGIYTCGPVRRPMDTQQAIEDATGATLKAIQEI</sequence>
<dbReference type="Pfam" id="PF12831">
    <property type="entry name" value="FAD_oxidored"/>
    <property type="match status" value="1"/>
</dbReference>
<keyword evidence="1" id="KW-0004">4Fe-4S</keyword>
<evidence type="ECO:0000313" key="6">
    <source>
        <dbReference type="EMBL" id="VAW78941.1"/>
    </source>
</evidence>
<keyword evidence="3" id="KW-0560">Oxidoreductase</keyword>
<dbReference type="EMBL" id="UOFK01000174">
    <property type="protein sequence ID" value="VAW78941.1"/>
    <property type="molecule type" value="Genomic_DNA"/>
</dbReference>
<evidence type="ECO:0000256" key="4">
    <source>
        <dbReference type="ARBA" id="ARBA00023004"/>
    </source>
</evidence>
<reference evidence="6" key="1">
    <citation type="submission" date="2018-06" db="EMBL/GenBank/DDBJ databases">
        <authorList>
            <person name="Zhirakovskaya E."/>
        </authorList>
    </citation>
    <scope>NUCLEOTIDE SEQUENCE</scope>
</reference>
<dbReference type="Gene3D" id="3.40.50.720">
    <property type="entry name" value="NAD(P)-binding Rossmann-like Domain"/>
    <property type="match status" value="1"/>
</dbReference>
<keyword evidence="4" id="KW-0408">Iron</keyword>
<dbReference type="InterPro" id="IPR039650">
    <property type="entry name" value="HdrA-like"/>
</dbReference>
<dbReference type="GO" id="GO:0046872">
    <property type="term" value="F:metal ion binding"/>
    <property type="evidence" value="ECO:0007669"/>
    <property type="project" value="UniProtKB-KW"/>
</dbReference>
<dbReference type="PANTHER" id="PTHR43498">
    <property type="entry name" value="FERREDOXIN:COB-COM HETERODISULFIDE REDUCTASE SUBUNIT A"/>
    <property type="match status" value="1"/>
</dbReference>
<dbReference type="GO" id="GO:0016491">
    <property type="term" value="F:oxidoreductase activity"/>
    <property type="evidence" value="ECO:0007669"/>
    <property type="project" value="UniProtKB-KW"/>
</dbReference>
<dbReference type="PANTHER" id="PTHR43498:SF1">
    <property type="entry name" value="COB--COM HETERODISULFIDE REDUCTASE IRON-SULFUR SUBUNIT A"/>
    <property type="match status" value="1"/>
</dbReference>
<evidence type="ECO:0000256" key="3">
    <source>
        <dbReference type="ARBA" id="ARBA00023002"/>
    </source>
</evidence>
<protein>
    <submittedName>
        <fullName evidence="6">Anaerobic respiratory complex protein QmoB</fullName>
    </submittedName>
</protein>
<dbReference type="SUPFAM" id="SSF51905">
    <property type="entry name" value="FAD/NAD(P)-binding domain"/>
    <property type="match status" value="1"/>
</dbReference>
<name>A0A3B0YHN6_9ZZZZ</name>
<accession>A0A3B0YHN6</accession>
<dbReference type="InterPro" id="IPR036188">
    <property type="entry name" value="FAD/NAD-bd_sf"/>
</dbReference>
<dbReference type="GO" id="GO:0051539">
    <property type="term" value="F:4 iron, 4 sulfur cluster binding"/>
    <property type="evidence" value="ECO:0007669"/>
    <property type="project" value="UniProtKB-KW"/>
</dbReference>
<dbReference type="PRINTS" id="PR00411">
    <property type="entry name" value="PNDRDTASEI"/>
</dbReference>
<gene>
    <name evidence="6" type="ORF">MNBD_GAMMA13-1918</name>
</gene>
<feature type="non-terminal residue" evidence="6">
    <location>
        <position position="507"/>
    </location>
</feature>
<evidence type="ECO:0000256" key="5">
    <source>
        <dbReference type="ARBA" id="ARBA00023014"/>
    </source>
</evidence>
<organism evidence="6">
    <name type="scientific">hydrothermal vent metagenome</name>
    <dbReference type="NCBI Taxonomy" id="652676"/>
    <lineage>
        <taxon>unclassified sequences</taxon>
        <taxon>metagenomes</taxon>
        <taxon>ecological metagenomes</taxon>
    </lineage>
</organism>
<dbReference type="AlphaFoldDB" id="A0A3B0YHN6"/>